<name>A0ACC0WY68_9STRA</name>
<dbReference type="EMBL" id="CM047580">
    <property type="protein sequence ID" value="KAI9923307.1"/>
    <property type="molecule type" value="Genomic_DNA"/>
</dbReference>
<organism evidence="1 2">
    <name type="scientific">Peronosclerospora sorghi</name>
    <dbReference type="NCBI Taxonomy" id="230839"/>
    <lineage>
        <taxon>Eukaryota</taxon>
        <taxon>Sar</taxon>
        <taxon>Stramenopiles</taxon>
        <taxon>Oomycota</taxon>
        <taxon>Peronosporomycetes</taxon>
        <taxon>Peronosporales</taxon>
        <taxon>Peronosporaceae</taxon>
        <taxon>Peronosclerospora</taxon>
    </lineage>
</organism>
<protein>
    <submittedName>
        <fullName evidence="1">Uncharacterized protein</fullName>
    </submittedName>
</protein>
<proteinExistence type="predicted"/>
<evidence type="ECO:0000313" key="1">
    <source>
        <dbReference type="EMBL" id="KAI9923307.1"/>
    </source>
</evidence>
<gene>
    <name evidence="1" type="ORF">PsorP6_001618</name>
</gene>
<evidence type="ECO:0000313" key="2">
    <source>
        <dbReference type="Proteomes" id="UP001163321"/>
    </source>
</evidence>
<dbReference type="Proteomes" id="UP001163321">
    <property type="component" value="Chromosome 1"/>
</dbReference>
<keyword evidence="2" id="KW-1185">Reference proteome</keyword>
<comment type="caution">
    <text evidence="1">The sequence shown here is derived from an EMBL/GenBank/DDBJ whole genome shotgun (WGS) entry which is preliminary data.</text>
</comment>
<reference evidence="1 2" key="1">
    <citation type="journal article" date="2022" name="bioRxiv">
        <title>The genome of the oomycete Peronosclerospora sorghi, a cosmopolitan pathogen of maize and sorghum, is inflated with dispersed pseudogenes.</title>
        <authorList>
            <person name="Fletcher K."/>
            <person name="Martin F."/>
            <person name="Isakeit T."/>
            <person name="Cavanaugh K."/>
            <person name="Magill C."/>
            <person name="Michelmore R."/>
        </authorList>
    </citation>
    <scope>NUCLEOTIDE SEQUENCE [LARGE SCALE GENOMIC DNA]</scope>
    <source>
        <strain evidence="1">P6</strain>
    </source>
</reference>
<sequence length="226" mass="26351">MKIVCRAKTTAKFLSHFRFCCPLLKSNKAPSHMNLLILFVASSLFEWAELVLAFTEANEKKGFEFQRHLRADARSTLTAKVFLPFPKQYQDFPYSELKAFLTEHFKGKRQPHQQNLRYTIKIPTLNDQYRDIAYYLAMLEIDDGSLFDAAYAIDMALKKNNNEFHEMAQKSERGQFLLWSEVLPSVKIAATNFFRTSTDVQWRNKVLERYQKFLDTRPTEAAGRGS</sequence>
<accession>A0ACC0WY68</accession>